<name>A0A4Y8LLP3_9BACL</name>
<dbReference type="Proteomes" id="UP000297776">
    <property type="component" value="Unassembled WGS sequence"/>
</dbReference>
<gene>
    <name evidence="1" type="ORF">E2626_03550</name>
</gene>
<reference evidence="1 2" key="1">
    <citation type="submission" date="2019-03" db="EMBL/GenBank/DDBJ databases">
        <authorList>
            <person name="Yang Y."/>
        </authorList>
    </citation>
    <scope>NUCLEOTIDE SEQUENCE [LARGE SCALE GENOMIC DNA]</scope>
    <source>
        <strain evidence="1 2">ASL-1</strain>
    </source>
</reference>
<protein>
    <submittedName>
        <fullName evidence="1">Uncharacterized protein</fullName>
    </submittedName>
</protein>
<dbReference type="OrthoDB" id="2455682at2"/>
<evidence type="ECO:0000313" key="2">
    <source>
        <dbReference type="Proteomes" id="UP000297776"/>
    </source>
</evidence>
<dbReference type="EMBL" id="SORX01000002">
    <property type="protein sequence ID" value="TFE02893.1"/>
    <property type="molecule type" value="Genomic_DNA"/>
</dbReference>
<organism evidence="1 2">
    <name type="scientific">Jeotgalibacillus salarius</name>
    <dbReference type="NCBI Taxonomy" id="546023"/>
    <lineage>
        <taxon>Bacteria</taxon>
        <taxon>Bacillati</taxon>
        <taxon>Bacillota</taxon>
        <taxon>Bacilli</taxon>
        <taxon>Bacillales</taxon>
        <taxon>Caryophanaceae</taxon>
        <taxon>Jeotgalibacillus</taxon>
    </lineage>
</organism>
<accession>A0A4Y8LLP3</accession>
<sequence>MSEAENIITISTEFQHIKQKAFNKAVLEILIENGLVKNRLEFDDRVDNIFNEIKDEEMKYIDDLISIRNRSK</sequence>
<dbReference type="AlphaFoldDB" id="A0A4Y8LLP3"/>
<keyword evidence="2" id="KW-1185">Reference proteome</keyword>
<dbReference type="RefSeq" id="WP_134379742.1">
    <property type="nucleotide sequence ID" value="NZ_SORX01000002.1"/>
</dbReference>
<evidence type="ECO:0000313" key="1">
    <source>
        <dbReference type="EMBL" id="TFE02893.1"/>
    </source>
</evidence>
<proteinExistence type="predicted"/>
<comment type="caution">
    <text evidence="1">The sequence shown here is derived from an EMBL/GenBank/DDBJ whole genome shotgun (WGS) entry which is preliminary data.</text>
</comment>